<evidence type="ECO:0000313" key="2">
    <source>
        <dbReference type="Proteomes" id="UP000059074"/>
    </source>
</evidence>
<keyword evidence="2" id="KW-1185">Reference proteome</keyword>
<protein>
    <submittedName>
        <fullName evidence="1">Phage protein</fullName>
    </submittedName>
</protein>
<dbReference type="InterPro" id="IPR021229">
    <property type="entry name" value="DUF2800"/>
</dbReference>
<dbReference type="PATRIC" id="fig|121290.4.peg.1565"/>
<dbReference type="STRING" id="121290.APY04_0185"/>
<comment type="caution">
    <text evidence="1">The sequence shown here is derived from an EMBL/GenBank/DDBJ whole genome shotgun (WGS) entry which is preliminary data.</text>
</comment>
<proteinExistence type="predicted"/>
<evidence type="ECO:0000313" key="1">
    <source>
        <dbReference type="EMBL" id="KWT72391.1"/>
    </source>
</evidence>
<organism evidence="1 2">
    <name type="scientific">Hyphomicrobium sulfonivorans</name>
    <dbReference type="NCBI Taxonomy" id="121290"/>
    <lineage>
        <taxon>Bacteria</taxon>
        <taxon>Pseudomonadati</taxon>
        <taxon>Pseudomonadota</taxon>
        <taxon>Alphaproteobacteria</taxon>
        <taxon>Hyphomicrobiales</taxon>
        <taxon>Hyphomicrobiaceae</taxon>
        <taxon>Hyphomicrobium</taxon>
    </lineage>
</organism>
<sequence>MPSIALSAELPDTTSAAAQAGTYRHEWAEYCLKRLEFDATPYVGLTNQDADGEHELLSQDAADEISSALSLVEKIYERSDEMMLEARLDLSRYFQGTNAGDGTADVIIYKPATKHLHVIDFKFGFIEVDVEGNTQAIQYALGALSIYRTRGVDKITIWIAQPRSVGEKHKKWSINVSDLFDEGEALKEDYARTLLSDQPFVVGKHCTFCKANRAGRCTAIRKHSEREAAAGFEAISGPPPGVASTQEIPALPTPDEIGDMLEKAEAIRIYIKALDALADSEARAGRVPSGRKWVSTPGRRAWKADAGGDVAIAKAAQKIIPGLDVWDEKLKTPPALEKEIGKAEFAKLADLVTKSAGGFSLVSVTDKRPAVEYSKSADGFEDASTPETATVW</sequence>
<dbReference type="Proteomes" id="UP000059074">
    <property type="component" value="Unassembled WGS sequence"/>
</dbReference>
<accession>A0A109BPG2</accession>
<gene>
    <name evidence="1" type="ORF">APY04_0185</name>
</gene>
<dbReference type="Pfam" id="PF10926">
    <property type="entry name" value="DUF2800"/>
    <property type="match status" value="1"/>
</dbReference>
<reference evidence="1 2" key="1">
    <citation type="submission" date="2015-10" db="EMBL/GenBank/DDBJ databases">
        <title>Transcriptomic analysis of a linuron degrading triple-species bacterial consortium.</title>
        <authorList>
            <person name="Albers P."/>
        </authorList>
    </citation>
    <scope>NUCLEOTIDE SEQUENCE [LARGE SCALE GENOMIC DNA]</scope>
    <source>
        <strain evidence="1 2">WDL6</strain>
    </source>
</reference>
<dbReference type="EMBL" id="LMTR01000012">
    <property type="protein sequence ID" value="KWT72391.1"/>
    <property type="molecule type" value="Genomic_DNA"/>
</dbReference>
<dbReference type="AlphaFoldDB" id="A0A109BPG2"/>
<name>A0A109BPG2_HYPSL</name>